<reference evidence="1" key="1">
    <citation type="submission" date="2023-10" db="EMBL/GenBank/DDBJ databases">
        <authorList>
            <person name="Rodriguez Cubillos JULIANA M."/>
            <person name="De Vega J."/>
        </authorList>
    </citation>
    <scope>NUCLEOTIDE SEQUENCE</scope>
</reference>
<comment type="caution">
    <text evidence="1">The sequence shown here is derived from an EMBL/GenBank/DDBJ whole genome shotgun (WGS) entry which is preliminary data.</text>
</comment>
<accession>A0ACB0IWL4</accession>
<sequence length="225" mass="25806">MSREFDFIKDLTKDREIWKIAVRVVDTLTVIGTNGFPHVEMVIVDSKGDRVQAITCHKEFEHWKEFVVYNNVYVLHNCHVYDNDAGFKTCESPYKVVFDSGTKFMKDDSITNIHPHHFRFKSFKEVQDGKFKINILYEIIGVLHEVVKTQTAASGKKPCTNLILANESGDMVDVTLWEAFSTQLQNFISGRKEKGPIFLILTHAQCKLGDNGRPTFCNNGQDHDF</sequence>
<proteinExistence type="predicted"/>
<dbReference type="Proteomes" id="UP001177021">
    <property type="component" value="Unassembled WGS sequence"/>
</dbReference>
<evidence type="ECO:0000313" key="2">
    <source>
        <dbReference type="Proteomes" id="UP001177021"/>
    </source>
</evidence>
<protein>
    <submittedName>
        <fullName evidence="1">Uncharacterized protein</fullName>
    </submittedName>
</protein>
<name>A0ACB0IWL4_TRIPR</name>
<keyword evidence="2" id="KW-1185">Reference proteome</keyword>
<gene>
    <name evidence="1" type="ORF">MILVUS5_LOCUS7389</name>
</gene>
<evidence type="ECO:0000313" key="1">
    <source>
        <dbReference type="EMBL" id="CAJ2636978.1"/>
    </source>
</evidence>
<organism evidence="1 2">
    <name type="scientific">Trifolium pratense</name>
    <name type="common">Red clover</name>
    <dbReference type="NCBI Taxonomy" id="57577"/>
    <lineage>
        <taxon>Eukaryota</taxon>
        <taxon>Viridiplantae</taxon>
        <taxon>Streptophyta</taxon>
        <taxon>Embryophyta</taxon>
        <taxon>Tracheophyta</taxon>
        <taxon>Spermatophyta</taxon>
        <taxon>Magnoliopsida</taxon>
        <taxon>eudicotyledons</taxon>
        <taxon>Gunneridae</taxon>
        <taxon>Pentapetalae</taxon>
        <taxon>rosids</taxon>
        <taxon>fabids</taxon>
        <taxon>Fabales</taxon>
        <taxon>Fabaceae</taxon>
        <taxon>Papilionoideae</taxon>
        <taxon>50 kb inversion clade</taxon>
        <taxon>NPAAA clade</taxon>
        <taxon>Hologalegina</taxon>
        <taxon>IRL clade</taxon>
        <taxon>Trifolieae</taxon>
        <taxon>Trifolium</taxon>
    </lineage>
</organism>
<dbReference type="EMBL" id="CASHSV030000013">
    <property type="protein sequence ID" value="CAJ2636978.1"/>
    <property type="molecule type" value="Genomic_DNA"/>
</dbReference>